<evidence type="ECO:0000313" key="2">
    <source>
        <dbReference type="EMBL" id="SVD06802.1"/>
    </source>
</evidence>
<keyword evidence="1" id="KW-0472">Membrane</keyword>
<evidence type="ECO:0000256" key="1">
    <source>
        <dbReference type="SAM" id="Phobius"/>
    </source>
</evidence>
<proteinExistence type="predicted"/>
<keyword evidence="1" id="KW-1133">Transmembrane helix</keyword>
<dbReference type="EMBL" id="UINC01127587">
    <property type="protein sequence ID" value="SVD06802.1"/>
    <property type="molecule type" value="Genomic_DNA"/>
</dbReference>
<accession>A0A382SB62</accession>
<reference evidence="2" key="1">
    <citation type="submission" date="2018-05" db="EMBL/GenBank/DDBJ databases">
        <authorList>
            <person name="Lanie J.A."/>
            <person name="Ng W.-L."/>
            <person name="Kazmierczak K.M."/>
            <person name="Andrzejewski T.M."/>
            <person name="Davidsen T.M."/>
            <person name="Wayne K.J."/>
            <person name="Tettelin H."/>
            <person name="Glass J.I."/>
            <person name="Rusch D."/>
            <person name="Podicherti R."/>
            <person name="Tsui H.-C.T."/>
            <person name="Winkler M.E."/>
        </authorList>
    </citation>
    <scope>NUCLEOTIDE SEQUENCE</scope>
</reference>
<dbReference type="AlphaFoldDB" id="A0A382SB62"/>
<name>A0A382SB62_9ZZZZ</name>
<sequence length="97" mass="10384">MNDKHDSVANLDKKTRSAIRGWCIYDWANSAFFTSAGTAIFPIYFVVAFQAAFGSQTKIFGITFTGSSLWALGVSLSALFVALSSPILGAIADTKPL</sequence>
<keyword evidence="1" id="KW-0812">Transmembrane</keyword>
<organism evidence="2">
    <name type="scientific">marine metagenome</name>
    <dbReference type="NCBI Taxonomy" id="408172"/>
    <lineage>
        <taxon>unclassified sequences</taxon>
        <taxon>metagenomes</taxon>
        <taxon>ecological metagenomes</taxon>
    </lineage>
</organism>
<feature type="non-terminal residue" evidence="2">
    <location>
        <position position="97"/>
    </location>
</feature>
<gene>
    <name evidence="2" type="ORF">METZ01_LOCUS359656</name>
</gene>
<protein>
    <recommendedName>
        <fullName evidence="3">Major facilitator superfamily (MFS) profile domain-containing protein</fullName>
    </recommendedName>
</protein>
<feature type="transmembrane region" description="Helical" evidence="1">
    <location>
        <begin position="69"/>
        <end position="92"/>
    </location>
</feature>
<evidence type="ECO:0008006" key="3">
    <source>
        <dbReference type="Google" id="ProtNLM"/>
    </source>
</evidence>
<feature type="transmembrane region" description="Helical" evidence="1">
    <location>
        <begin position="30"/>
        <end position="49"/>
    </location>
</feature>